<dbReference type="InterPro" id="IPR036866">
    <property type="entry name" value="RibonucZ/Hydroxyglut_hydro"/>
</dbReference>
<evidence type="ECO:0000313" key="3">
    <source>
        <dbReference type="Proteomes" id="UP001332243"/>
    </source>
</evidence>
<dbReference type="CDD" id="cd07721">
    <property type="entry name" value="yflN-like_MBL-fold"/>
    <property type="match status" value="1"/>
</dbReference>
<dbReference type="RefSeq" id="WP_331217877.1">
    <property type="nucleotide sequence ID" value="NZ_JAZGQK010000033.1"/>
</dbReference>
<organism evidence="2 3">
    <name type="scientific">Plantactinospora sonchi</name>
    <dbReference type="NCBI Taxonomy" id="1544735"/>
    <lineage>
        <taxon>Bacteria</taxon>
        <taxon>Bacillati</taxon>
        <taxon>Actinomycetota</taxon>
        <taxon>Actinomycetes</taxon>
        <taxon>Micromonosporales</taxon>
        <taxon>Micromonosporaceae</taxon>
        <taxon>Plantactinospora</taxon>
    </lineage>
</organism>
<dbReference type="Gene3D" id="3.60.15.10">
    <property type="entry name" value="Ribonuclease Z/Hydroxyacylglutathione hydrolase-like"/>
    <property type="match status" value="1"/>
</dbReference>
<comment type="caution">
    <text evidence="2">The sequence shown here is derived from an EMBL/GenBank/DDBJ whole genome shotgun (WGS) entry which is preliminary data.</text>
</comment>
<keyword evidence="3" id="KW-1185">Reference proteome</keyword>
<dbReference type="Pfam" id="PF00753">
    <property type="entry name" value="Lactamase_B"/>
    <property type="match status" value="1"/>
</dbReference>
<evidence type="ECO:0000259" key="1">
    <source>
        <dbReference type="SMART" id="SM00849"/>
    </source>
</evidence>
<evidence type="ECO:0000313" key="2">
    <source>
        <dbReference type="EMBL" id="MEE6262939.1"/>
    </source>
</evidence>
<accession>A0ABU7S2I8</accession>
<proteinExistence type="predicted"/>
<feature type="domain" description="Metallo-beta-lactamase" evidence="1">
    <location>
        <begin position="17"/>
        <end position="211"/>
    </location>
</feature>
<dbReference type="EMBL" id="JAZGQK010000033">
    <property type="protein sequence ID" value="MEE6262939.1"/>
    <property type="molecule type" value="Genomic_DNA"/>
</dbReference>
<protein>
    <submittedName>
        <fullName evidence="2">MBL fold metallo-hydrolase</fullName>
    </submittedName>
</protein>
<dbReference type="SMART" id="SM00849">
    <property type="entry name" value="Lactamase_B"/>
    <property type="match status" value="1"/>
</dbReference>
<gene>
    <name evidence="2" type="ORF">V1633_31115</name>
</gene>
<dbReference type="Proteomes" id="UP001332243">
    <property type="component" value="Unassembled WGS sequence"/>
</dbReference>
<dbReference type="InterPro" id="IPR001279">
    <property type="entry name" value="Metallo-B-lactamas"/>
</dbReference>
<name>A0ABU7S2I8_9ACTN</name>
<dbReference type="SUPFAM" id="SSF56281">
    <property type="entry name" value="Metallo-hydrolase/oxidoreductase"/>
    <property type="match status" value="1"/>
</dbReference>
<dbReference type="PANTHER" id="PTHR42951">
    <property type="entry name" value="METALLO-BETA-LACTAMASE DOMAIN-CONTAINING"/>
    <property type="match status" value="1"/>
</dbReference>
<reference evidence="2 3" key="1">
    <citation type="submission" date="2024-01" db="EMBL/GenBank/DDBJ databases">
        <title>Genome insights into Plantactinospora sonchi sp. nov.</title>
        <authorList>
            <person name="Wang L."/>
        </authorList>
    </citation>
    <scope>NUCLEOTIDE SEQUENCE [LARGE SCALE GENOMIC DNA]</scope>
    <source>
        <strain evidence="2 3">NEAU-QY2</strain>
    </source>
</reference>
<dbReference type="InterPro" id="IPR050855">
    <property type="entry name" value="NDM-1-like"/>
</dbReference>
<sequence>MIISELRPGLYRLRLGRYQAYAWRDGASVTLVDTGEAGSGPAIAAGLAELGLTPGNLDRVVLTHFHDDHTGSAAELASWGPVRIVAHALDAPVVRGERPGPPPNFTPFERDLHAQVAAGLVPAPPVRVDDEVRDGDVLDFGGGARVISTPGHTDGSLALHLPEHGVLLTGDIAAEHGGQVMFGVFHLDRAVAAESLRRLAELDVEVACFGHGEPVLGDASARLREAAALVTT</sequence>